<keyword evidence="5" id="KW-0464">Manganese</keyword>
<dbReference type="EMBL" id="BJZO01000031">
    <property type="protein sequence ID" value="GEO81262.1"/>
    <property type="molecule type" value="Genomic_DNA"/>
</dbReference>
<dbReference type="PANTHER" id="PTHR30447">
    <property type="entry name" value="FRUCTOSE-1,6-BISPHOSPHATASE CLASS 2"/>
    <property type="match status" value="1"/>
</dbReference>
<keyword evidence="4" id="KW-0378">Hydrolase</keyword>
<organism evidence="8 9">
    <name type="scientific">Pararhodospirillum oryzae</name>
    <dbReference type="NCBI Taxonomy" id="478448"/>
    <lineage>
        <taxon>Bacteria</taxon>
        <taxon>Pseudomonadati</taxon>
        <taxon>Pseudomonadota</taxon>
        <taxon>Alphaproteobacteria</taxon>
        <taxon>Rhodospirillales</taxon>
        <taxon>Rhodospirillaceae</taxon>
        <taxon>Pararhodospirillum</taxon>
    </lineage>
</organism>
<dbReference type="GO" id="GO:0046872">
    <property type="term" value="F:metal ion binding"/>
    <property type="evidence" value="ECO:0007669"/>
    <property type="project" value="UniProtKB-KW"/>
</dbReference>
<dbReference type="CDD" id="cd01516">
    <property type="entry name" value="FBPase_glpX"/>
    <property type="match status" value="1"/>
</dbReference>
<comment type="caution">
    <text evidence="8">The sequence shown here is derived from an EMBL/GenBank/DDBJ whole genome shotgun (WGS) entry which is preliminary data.</text>
</comment>
<dbReference type="AlphaFoldDB" id="A0A512H732"/>
<dbReference type="OrthoDB" id="9779353at2"/>
<keyword evidence="6 7" id="KW-0119">Carbohydrate metabolism</keyword>
<dbReference type="SUPFAM" id="SSF56655">
    <property type="entry name" value="Carbohydrate phosphatase"/>
    <property type="match status" value="1"/>
</dbReference>
<name>A0A512H732_9PROT</name>
<dbReference type="GO" id="GO:0006071">
    <property type="term" value="P:glycerol metabolic process"/>
    <property type="evidence" value="ECO:0007669"/>
    <property type="project" value="InterPro"/>
</dbReference>
<dbReference type="GO" id="GO:0042132">
    <property type="term" value="F:fructose 1,6-bisphosphate 1-phosphatase activity"/>
    <property type="evidence" value="ECO:0007669"/>
    <property type="project" value="UniProtKB-EC"/>
</dbReference>
<dbReference type="GO" id="GO:0030388">
    <property type="term" value="P:fructose 1,6-bisphosphate metabolic process"/>
    <property type="evidence" value="ECO:0007669"/>
    <property type="project" value="TreeGrafter"/>
</dbReference>
<dbReference type="PANTHER" id="PTHR30447:SF0">
    <property type="entry name" value="FRUCTOSE-1,6-BISPHOSPHATASE 1 CLASS 2-RELATED"/>
    <property type="match status" value="1"/>
</dbReference>
<keyword evidence="3" id="KW-0479">Metal-binding</keyword>
<dbReference type="Proteomes" id="UP000321567">
    <property type="component" value="Unassembled WGS sequence"/>
</dbReference>
<dbReference type="RefSeq" id="WP_147163301.1">
    <property type="nucleotide sequence ID" value="NZ_BJZO01000031.1"/>
</dbReference>
<gene>
    <name evidence="8" type="ORF">ROR02_13930</name>
</gene>
<evidence type="ECO:0000256" key="6">
    <source>
        <dbReference type="ARBA" id="ARBA00023277"/>
    </source>
</evidence>
<evidence type="ECO:0000256" key="5">
    <source>
        <dbReference type="ARBA" id="ARBA00023211"/>
    </source>
</evidence>
<evidence type="ECO:0000256" key="2">
    <source>
        <dbReference type="ARBA" id="ARBA00008989"/>
    </source>
</evidence>
<evidence type="ECO:0000256" key="4">
    <source>
        <dbReference type="ARBA" id="ARBA00022801"/>
    </source>
</evidence>
<dbReference type="InterPro" id="IPR004464">
    <property type="entry name" value="FBPase_class-2/SBPase"/>
</dbReference>
<dbReference type="GO" id="GO:0006094">
    <property type="term" value="P:gluconeogenesis"/>
    <property type="evidence" value="ECO:0007669"/>
    <property type="project" value="InterPro"/>
</dbReference>
<comment type="similarity">
    <text evidence="2 7">Belongs to the FBPase class 2 family.</text>
</comment>
<accession>A0A512H732</accession>
<dbReference type="Pfam" id="PF03320">
    <property type="entry name" value="FBPase_glpX"/>
    <property type="match status" value="1"/>
</dbReference>
<sequence length="348" mass="35822">MSAPASFRNDAALTAALDRNLALDVARVTEAAAIAAARHMGRGDERAADLAATAAMREALTAVPMAGVIAVGPSADPEDGLFRLGEAVGDGNGPAIDVGVTPLEGGTICAMGAPNATACMALAPKGGLLSVPPIYMEKIAVGPGVPPGTVSLEADADENARALAAQRGVPVSSLLVCVLDRPRNEAVVERLRAVGARITLISDGDVSGVIAVGLPETGVDMYLGSGGAAEGVLAAAGLRCLGGFMQGRLMARTDSEKLALRAAGHEPGRLLEMDDLVPGEAMFAATGVTDGALLRGVRLHADSARSCTLVMRSRTRSIRLIDTRHDLRHDARYDARHEHRHETTPDAL</sequence>
<evidence type="ECO:0000256" key="1">
    <source>
        <dbReference type="ARBA" id="ARBA00001273"/>
    </source>
</evidence>
<dbReference type="PIRSF" id="PIRSF004532">
    <property type="entry name" value="GlpX"/>
    <property type="match status" value="1"/>
</dbReference>
<reference evidence="8 9" key="1">
    <citation type="submission" date="2019-07" db="EMBL/GenBank/DDBJ databases">
        <title>Whole genome shotgun sequence of Rhodospirillum oryzae NBRC 107573.</title>
        <authorList>
            <person name="Hosoyama A."/>
            <person name="Uohara A."/>
            <person name="Ohji S."/>
            <person name="Ichikawa N."/>
        </authorList>
    </citation>
    <scope>NUCLEOTIDE SEQUENCE [LARGE SCALE GENOMIC DNA]</scope>
    <source>
        <strain evidence="8 9">NBRC 107573</strain>
    </source>
</reference>
<evidence type="ECO:0000256" key="3">
    <source>
        <dbReference type="ARBA" id="ARBA00022723"/>
    </source>
</evidence>
<dbReference type="NCBIfam" id="TIGR00330">
    <property type="entry name" value="glpX"/>
    <property type="match status" value="1"/>
</dbReference>
<evidence type="ECO:0000313" key="8">
    <source>
        <dbReference type="EMBL" id="GEO81262.1"/>
    </source>
</evidence>
<dbReference type="Gene3D" id="3.30.540.10">
    <property type="entry name" value="Fructose-1,6-Bisphosphatase, subunit A, domain 1"/>
    <property type="match status" value="1"/>
</dbReference>
<comment type="catalytic activity">
    <reaction evidence="1">
        <text>beta-D-fructose 1,6-bisphosphate + H2O = beta-D-fructose 6-phosphate + phosphate</text>
        <dbReference type="Rhea" id="RHEA:11064"/>
        <dbReference type="ChEBI" id="CHEBI:15377"/>
        <dbReference type="ChEBI" id="CHEBI:32966"/>
        <dbReference type="ChEBI" id="CHEBI:43474"/>
        <dbReference type="ChEBI" id="CHEBI:57634"/>
        <dbReference type="EC" id="3.1.3.11"/>
    </reaction>
</comment>
<dbReference type="Gene3D" id="3.40.190.90">
    <property type="match status" value="1"/>
</dbReference>
<proteinExistence type="inferred from homology"/>
<protein>
    <recommendedName>
        <fullName evidence="7">Fructose-1,6-bisphosphatase</fullName>
    </recommendedName>
</protein>
<dbReference type="GO" id="GO:0005829">
    <property type="term" value="C:cytosol"/>
    <property type="evidence" value="ECO:0007669"/>
    <property type="project" value="TreeGrafter"/>
</dbReference>
<evidence type="ECO:0000256" key="7">
    <source>
        <dbReference type="PIRNR" id="PIRNR004532"/>
    </source>
</evidence>
<evidence type="ECO:0000313" key="9">
    <source>
        <dbReference type="Proteomes" id="UP000321567"/>
    </source>
</evidence>
<keyword evidence="9" id="KW-1185">Reference proteome</keyword>